<evidence type="ECO:0000313" key="3">
    <source>
        <dbReference type="Proteomes" id="UP001220964"/>
    </source>
</evidence>
<organism evidence="2 3">
    <name type="scientific">Psychromarinibacter sediminicola</name>
    <dbReference type="NCBI Taxonomy" id="3033385"/>
    <lineage>
        <taxon>Bacteria</taxon>
        <taxon>Pseudomonadati</taxon>
        <taxon>Pseudomonadota</taxon>
        <taxon>Alphaproteobacteria</taxon>
        <taxon>Rhodobacterales</taxon>
        <taxon>Paracoccaceae</taxon>
        <taxon>Psychromarinibacter</taxon>
    </lineage>
</organism>
<keyword evidence="3" id="KW-1185">Reference proteome</keyword>
<protein>
    <recommendedName>
        <fullName evidence="4">YHS domain-containing protein</fullName>
    </recommendedName>
</protein>
<feature type="chain" id="PRO_5042030371" description="YHS domain-containing protein" evidence="1">
    <location>
        <begin position="21"/>
        <end position="76"/>
    </location>
</feature>
<dbReference type="RefSeq" id="WP_275565715.1">
    <property type="nucleotide sequence ID" value="NZ_JARGYC010000004.1"/>
</dbReference>
<evidence type="ECO:0000256" key="1">
    <source>
        <dbReference type="SAM" id="SignalP"/>
    </source>
</evidence>
<accession>A0AAE3NPG1</accession>
<proteinExistence type="predicted"/>
<name>A0AAE3NPG1_9RHOB</name>
<dbReference type="EMBL" id="JARGYC010000004">
    <property type="protein sequence ID" value="MDF0599566.1"/>
    <property type="molecule type" value="Genomic_DNA"/>
</dbReference>
<gene>
    <name evidence="2" type="ORF">P1J78_02370</name>
</gene>
<evidence type="ECO:0008006" key="4">
    <source>
        <dbReference type="Google" id="ProtNLM"/>
    </source>
</evidence>
<dbReference type="AlphaFoldDB" id="A0AAE3NPG1"/>
<sequence length="76" mass="8114">MRGPGFVAVAALIFALPAGAAEHRQTVEVTPLDHALPLGFAEQLPAGVTPADVFVSEDGCYYYRKDGQYFLLDCVG</sequence>
<feature type="signal peptide" evidence="1">
    <location>
        <begin position="1"/>
        <end position="20"/>
    </location>
</feature>
<keyword evidence="1" id="KW-0732">Signal</keyword>
<dbReference type="Proteomes" id="UP001220964">
    <property type="component" value="Unassembled WGS sequence"/>
</dbReference>
<comment type="caution">
    <text evidence="2">The sequence shown here is derived from an EMBL/GenBank/DDBJ whole genome shotgun (WGS) entry which is preliminary data.</text>
</comment>
<evidence type="ECO:0000313" key="2">
    <source>
        <dbReference type="EMBL" id="MDF0599566.1"/>
    </source>
</evidence>
<reference evidence="2" key="1">
    <citation type="submission" date="2023-03" db="EMBL/GenBank/DDBJ databases">
        <title>Multiphase analysis and comparison of six strains from genera Psychromarinibacter, Lutimaribacter, and Maritimibacter, including a novel species: Psychromarinibacter sediminicola sp. nov.</title>
        <authorList>
            <person name="Wang Y.-H."/>
            <person name="Ye M.-Q."/>
            <person name="Du Z.-J."/>
        </authorList>
    </citation>
    <scope>NUCLEOTIDE SEQUENCE</scope>
    <source>
        <strain evidence="2">C21-152</strain>
    </source>
</reference>